<evidence type="ECO:0008006" key="3">
    <source>
        <dbReference type="Google" id="ProtNLM"/>
    </source>
</evidence>
<dbReference type="AlphaFoldDB" id="A0A5S5DMK8"/>
<keyword evidence="2" id="KW-1185">Reference proteome</keyword>
<organism evidence="1 2">
    <name type="scientific">Sphingobacterium allocomposti</name>
    <dbReference type="NCBI Taxonomy" id="415956"/>
    <lineage>
        <taxon>Bacteria</taxon>
        <taxon>Pseudomonadati</taxon>
        <taxon>Bacteroidota</taxon>
        <taxon>Sphingobacteriia</taxon>
        <taxon>Sphingobacteriales</taxon>
        <taxon>Sphingobacteriaceae</taxon>
        <taxon>Sphingobacterium</taxon>
    </lineage>
</organism>
<proteinExistence type="predicted"/>
<evidence type="ECO:0000313" key="2">
    <source>
        <dbReference type="Proteomes" id="UP000325105"/>
    </source>
</evidence>
<dbReference type="EMBL" id="VNHX01000004">
    <property type="protein sequence ID" value="TYP96965.1"/>
    <property type="molecule type" value="Genomic_DNA"/>
</dbReference>
<dbReference type="RefSeq" id="WP_148907881.1">
    <property type="nucleotide sequence ID" value="NZ_VNHX01000004.1"/>
</dbReference>
<reference evidence="1 2" key="1">
    <citation type="submission" date="2019-07" db="EMBL/GenBank/DDBJ databases">
        <title>Genomic Encyclopedia of Archaeal and Bacterial Type Strains, Phase II (KMG-II): from individual species to whole genera.</title>
        <authorList>
            <person name="Goeker M."/>
        </authorList>
    </citation>
    <scope>NUCLEOTIDE SEQUENCE [LARGE SCALE GENOMIC DNA]</scope>
    <source>
        <strain evidence="1 2">DSM 18850</strain>
    </source>
</reference>
<comment type="caution">
    <text evidence="1">The sequence shown here is derived from an EMBL/GenBank/DDBJ whole genome shotgun (WGS) entry which is preliminary data.</text>
</comment>
<name>A0A5S5DMK8_9SPHI</name>
<dbReference type="Proteomes" id="UP000325105">
    <property type="component" value="Unassembled WGS sequence"/>
</dbReference>
<dbReference type="OrthoDB" id="163809at2"/>
<dbReference type="PROSITE" id="PS51257">
    <property type="entry name" value="PROKAR_LIPOPROTEIN"/>
    <property type="match status" value="1"/>
</dbReference>
<gene>
    <name evidence="1" type="ORF">BC792_104197</name>
</gene>
<sequence>MHIRSLLVVGVILLGIGACTGKRMAGQRPVKHGADTVALALPIGETVFLEREGLHVTFSKVLEDSRCPQGVACVWAGVAAVEITVMGTYTRPQTFVLATTALPAKGYGTKQTFNDLQLAMAGLEPRPMADDSASIHRKYVLRLLVSGGHRSR</sequence>
<accession>A0A5S5DMK8</accession>
<protein>
    <recommendedName>
        <fullName evidence="3">Lipoprotein</fullName>
    </recommendedName>
</protein>
<evidence type="ECO:0000313" key="1">
    <source>
        <dbReference type="EMBL" id="TYP96965.1"/>
    </source>
</evidence>